<dbReference type="RefSeq" id="WP_167048708.1">
    <property type="nucleotide sequence ID" value="NZ_JAAOZB010000002.1"/>
</dbReference>
<dbReference type="AlphaFoldDB" id="A0A7W3JMU8"/>
<proteinExistence type="predicted"/>
<evidence type="ECO:0000313" key="3">
    <source>
        <dbReference type="Proteomes" id="UP000526083"/>
    </source>
</evidence>
<organism evidence="2 3">
    <name type="scientific">Microbacterium halimionae</name>
    <dbReference type="NCBI Taxonomy" id="1526413"/>
    <lineage>
        <taxon>Bacteria</taxon>
        <taxon>Bacillati</taxon>
        <taxon>Actinomycetota</taxon>
        <taxon>Actinomycetes</taxon>
        <taxon>Micrococcales</taxon>
        <taxon>Microbacteriaceae</taxon>
        <taxon>Microbacterium</taxon>
    </lineage>
</organism>
<name>A0A7W3JMU8_9MICO</name>
<sequence>MAHIRRGLRRTPPHYGAGLAARDPERNHCRSIQTFADGAWRAFASWIVEKVSIDSKDSPAAKSTQADVLQQEVSELKEMIRALRAK</sequence>
<feature type="compositionally biased region" description="Basic residues" evidence="1">
    <location>
        <begin position="1"/>
        <end position="12"/>
    </location>
</feature>
<dbReference type="Proteomes" id="UP000526083">
    <property type="component" value="Unassembled WGS sequence"/>
</dbReference>
<evidence type="ECO:0000256" key="1">
    <source>
        <dbReference type="SAM" id="MobiDB-lite"/>
    </source>
</evidence>
<evidence type="ECO:0000313" key="2">
    <source>
        <dbReference type="EMBL" id="MBA8815708.1"/>
    </source>
</evidence>
<protein>
    <submittedName>
        <fullName evidence="2">Uncharacterized protein</fullName>
    </submittedName>
</protein>
<feature type="region of interest" description="Disordered" evidence="1">
    <location>
        <begin position="1"/>
        <end position="22"/>
    </location>
</feature>
<reference evidence="2 3" key="1">
    <citation type="submission" date="2020-07" db="EMBL/GenBank/DDBJ databases">
        <title>Sequencing the genomes of 1000 actinobacteria strains.</title>
        <authorList>
            <person name="Klenk H.-P."/>
        </authorList>
    </citation>
    <scope>NUCLEOTIDE SEQUENCE [LARGE SCALE GENOMIC DNA]</scope>
    <source>
        <strain evidence="2 3">DSM 27576</strain>
    </source>
</reference>
<dbReference type="EMBL" id="JACGWY010000001">
    <property type="protein sequence ID" value="MBA8815708.1"/>
    <property type="molecule type" value="Genomic_DNA"/>
</dbReference>
<keyword evidence="3" id="KW-1185">Reference proteome</keyword>
<gene>
    <name evidence="2" type="ORF">FHX48_000760</name>
</gene>
<accession>A0A7W3JMU8</accession>
<comment type="caution">
    <text evidence="2">The sequence shown here is derived from an EMBL/GenBank/DDBJ whole genome shotgun (WGS) entry which is preliminary data.</text>
</comment>